<dbReference type="RefSeq" id="WP_066731149.1">
    <property type="nucleotide sequence ID" value="NZ_JAJCIQ010000011.1"/>
</dbReference>
<feature type="transmembrane region" description="Helical" evidence="2">
    <location>
        <begin position="59"/>
        <end position="82"/>
    </location>
</feature>
<keyword evidence="5" id="KW-1185">Reference proteome</keyword>
<dbReference type="Proteomes" id="UP001299546">
    <property type="component" value="Unassembled WGS sequence"/>
</dbReference>
<dbReference type="InterPro" id="IPR018649">
    <property type="entry name" value="SHOCT"/>
</dbReference>
<dbReference type="EMBL" id="JAJCIS010000011">
    <property type="protein sequence ID" value="MCB7388459.1"/>
    <property type="molecule type" value="Genomic_DNA"/>
</dbReference>
<sequence>MDNRNMKVLGGVGTVIGAGITIFGKTKYDAAAGQYRVSEEFGHVNSADIWSGHMSNYKICIIIGAIVLLIGIIILIAGFLAAGNSQVNENENVKENNKTASQRLKELQEMRNENLITQEEFDEKKKQILESM</sequence>
<feature type="coiled-coil region" evidence="1">
    <location>
        <begin position="90"/>
        <end position="127"/>
    </location>
</feature>
<proteinExistence type="predicted"/>
<name>A0ABS8DJV8_9FIRM</name>
<protein>
    <submittedName>
        <fullName evidence="4">SHOCT domain-containing protein</fullName>
    </submittedName>
</protein>
<evidence type="ECO:0000256" key="2">
    <source>
        <dbReference type="SAM" id="Phobius"/>
    </source>
</evidence>
<keyword evidence="2" id="KW-1133">Transmembrane helix</keyword>
<gene>
    <name evidence="4" type="ORF">LIZ65_14315</name>
</gene>
<comment type="caution">
    <text evidence="4">The sequence shown here is derived from an EMBL/GenBank/DDBJ whole genome shotgun (WGS) entry which is preliminary data.</text>
</comment>
<feature type="domain" description="SHOCT" evidence="3">
    <location>
        <begin position="103"/>
        <end position="129"/>
    </location>
</feature>
<keyword evidence="1" id="KW-0175">Coiled coil</keyword>
<keyword evidence="2" id="KW-0812">Transmembrane</keyword>
<organism evidence="4 5">
    <name type="scientific">Bariatricus massiliensis</name>
    <dbReference type="NCBI Taxonomy" id="1745713"/>
    <lineage>
        <taxon>Bacteria</taxon>
        <taxon>Bacillati</taxon>
        <taxon>Bacillota</taxon>
        <taxon>Clostridia</taxon>
        <taxon>Lachnospirales</taxon>
        <taxon>Lachnospiraceae</taxon>
        <taxon>Bariatricus</taxon>
    </lineage>
</organism>
<evidence type="ECO:0000256" key="1">
    <source>
        <dbReference type="SAM" id="Coils"/>
    </source>
</evidence>
<evidence type="ECO:0000313" key="5">
    <source>
        <dbReference type="Proteomes" id="UP001299546"/>
    </source>
</evidence>
<evidence type="ECO:0000313" key="4">
    <source>
        <dbReference type="EMBL" id="MCB7388459.1"/>
    </source>
</evidence>
<reference evidence="4 5" key="1">
    <citation type="submission" date="2021-10" db="EMBL/GenBank/DDBJ databases">
        <title>Collection of gut derived symbiotic bacterial strains cultured from healthy donors.</title>
        <authorList>
            <person name="Lin H."/>
            <person name="Littmann E."/>
            <person name="Kohout C."/>
            <person name="Pamer E.G."/>
        </authorList>
    </citation>
    <scope>NUCLEOTIDE SEQUENCE [LARGE SCALE GENOMIC DNA]</scope>
    <source>
        <strain evidence="4 5">DFI.1.165</strain>
    </source>
</reference>
<dbReference type="Pfam" id="PF09851">
    <property type="entry name" value="SHOCT"/>
    <property type="match status" value="1"/>
</dbReference>
<keyword evidence="2" id="KW-0472">Membrane</keyword>
<accession>A0ABS8DJV8</accession>
<evidence type="ECO:0000259" key="3">
    <source>
        <dbReference type="Pfam" id="PF09851"/>
    </source>
</evidence>